<accession>A0ABS5STL4</accession>
<evidence type="ECO:0000256" key="1">
    <source>
        <dbReference type="ARBA" id="ARBA00022475"/>
    </source>
</evidence>
<dbReference type="PANTHER" id="PTHR37011:SF2">
    <property type="entry name" value="LIPOPROTEIN"/>
    <property type="match status" value="1"/>
</dbReference>
<keyword evidence="3" id="KW-0472">Membrane</keyword>
<protein>
    <submittedName>
        <fullName evidence="8">YgdI/YgdR family lipoprotein</fullName>
    </submittedName>
</protein>
<dbReference type="RefSeq" id="WP_214236139.1">
    <property type="nucleotide sequence ID" value="NZ_JABBFR010000003.1"/>
</dbReference>
<keyword evidence="9" id="KW-1185">Reference proteome</keyword>
<dbReference type="InterPro" id="IPR010305">
    <property type="entry name" value="YgdI/YgdR-like"/>
</dbReference>
<dbReference type="SUPFAM" id="SSF50182">
    <property type="entry name" value="Sm-like ribonucleoproteins"/>
    <property type="match status" value="1"/>
</dbReference>
<dbReference type="Gene3D" id="2.30.30.100">
    <property type="match status" value="1"/>
</dbReference>
<evidence type="ECO:0000259" key="7">
    <source>
        <dbReference type="Pfam" id="PF06004"/>
    </source>
</evidence>
<dbReference type="InterPro" id="IPR047807">
    <property type="entry name" value="YgdI/YgdR-like_SH3-like"/>
</dbReference>
<dbReference type="Pfam" id="PF06004">
    <property type="entry name" value="DUF903"/>
    <property type="match status" value="1"/>
</dbReference>
<keyword evidence="4" id="KW-0564">Palmitate</keyword>
<feature type="chain" id="PRO_5045049621" evidence="6">
    <location>
        <begin position="20"/>
        <end position="75"/>
    </location>
</feature>
<keyword evidence="1" id="KW-1003">Cell membrane</keyword>
<dbReference type="PROSITE" id="PS51257">
    <property type="entry name" value="PROKAR_LIPOPROTEIN"/>
    <property type="match status" value="1"/>
</dbReference>
<evidence type="ECO:0000313" key="9">
    <source>
        <dbReference type="Proteomes" id="UP000790096"/>
    </source>
</evidence>
<gene>
    <name evidence="8" type="ORF">HH682_03055</name>
</gene>
<sequence length="75" mass="8017">MKKHLLAVLAVSGLAFTLAGCSSNYVMHTNDGKTIVTQGKPSVDEDTGLILYKDGAGVKQQINRLEVKDLTEVGQ</sequence>
<feature type="domain" description="Lipoprotein YgdI/YgdR-like SH3-like" evidence="7">
    <location>
        <begin position="24"/>
        <end position="72"/>
    </location>
</feature>
<dbReference type="EMBL" id="JABBFR010000003">
    <property type="protein sequence ID" value="MBT0723439.1"/>
    <property type="molecule type" value="Genomic_DNA"/>
</dbReference>
<proteinExistence type="predicted"/>
<organism evidence="8 9">
    <name type="scientific">Rosenbergiella gaditana</name>
    <dbReference type="NCBI Taxonomy" id="2726987"/>
    <lineage>
        <taxon>Bacteria</taxon>
        <taxon>Pseudomonadati</taxon>
        <taxon>Pseudomonadota</taxon>
        <taxon>Gammaproteobacteria</taxon>
        <taxon>Enterobacterales</taxon>
        <taxon>Erwiniaceae</taxon>
        <taxon>Rosenbergiella</taxon>
    </lineage>
</organism>
<keyword evidence="5 8" id="KW-0449">Lipoprotein</keyword>
<reference evidence="8 9" key="1">
    <citation type="submission" date="2020-04" db="EMBL/GenBank/DDBJ databases">
        <title>Genome sequencing of Rosenbergiella species.</title>
        <authorList>
            <person name="Alvarez-Perez S."/>
            <person name="Lievens B."/>
        </authorList>
    </citation>
    <scope>NUCLEOTIDE SEQUENCE [LARGE SCALE GENOMIC DNA]</scope>
    <source>
        <strain evidence="8 9">S61</strain>
    </source>
</reference>
<evidence type="ECO:0000313" key="8">
    <source>
        <dbReference type="EMBL" id="MBT0723439.1"/>
    </source>
</evidence>
<evidence type="ECO:0000256" key="6">
    <source>
        <dbReference type="SAM" id="SignalP"/>
    </source>
</evidence>
<evidence type="ECO:0000256" key="5">
    <source>
        <dbReference type="ARBA" id="ARBA00023288"/>
    </source>
</evidence>
<comment type="caution">
    <text evidence="8">The sequence shown here is derived from an EMBL/GenBank/DDBJ whole genome shotgun (WGS) entry which is preliminary data.</text>
</comment>
<dbReference type="InterPro" id="IPR010920">
    <property type="entry name" value="LSM_dom_sf"/>
</dbReference>
<dbReference type="PANTHER" id="PTHR37011">
    <property type="entry name" value="POT FAMILY PEPTIDE TRANSPORT PROTEIN-RELATED"/>
    <property type="match status" value="1"/>
</dbReference>
<keyword evidence="2 6" id="KW-0732">Signal</keyword>
<name>A0ABS5STL4_9GAMM</name>
<dbReference type="Proteomes" id="UP000790096">
    <property type="component" value="Unassembled WGS sequence"/>
</dbReference>
<dbReference type="NCBIfam" id="NF033216">
    <property type="entry name" value="lipo_YgdI_YgdR"/>
    <property type="match status" value="1"/>
</dbReference>
<evidence type="ECO:0000256" key="2">
    <source>
        <dbReference type="ARBA" id="ARBA00022729"/>
    </source>
</evidence>
<evidence type="ECO:0000256" key="4">
    <source>
        <dbReference type="ARBA" id="ARBA00023139"/>
    </source>
</evidence>
<evidence type="ECO:0000256" key="3">
    <source>
        <dbReference type="ARBA" id="ARBA00023136"/>
    </source>
</evidence>
<feature type="signal peptide" evidence="6">
    <location>
        <begin position="1"/>
        <end position="19"/>
    </location>
</feature>